<comment type="caution">
    <text evidence="1">The sequence shown here is derived from an EMBL/GenBank/DDBJ whole genome shotgun (WGS) entry which is preliminary data.</text>
</comment>
<organism evidence="1 2">
    <name type="scientific">Anisodus acutangulus</name>
    <dbReference type="NCBI Taxonomy" id="402998"/>
    <lineage>
        <taxon>Eukaryota</taxon>
        <taxon>Viridiplantae</taxon>
        <taxon>Streptophyta</taxon>
        <taxon>Embryophyta</taxon>
        <taxon>Tracheophyta</taxon>
        <taxon>Spermatophyta</taxon>
        <taxon>Magnoliopsida</taxon>
        <taxon>eudicotyledons</taxon>
        <taxon>Gunneridae</taxon>
        <taxon>Pentapetalae</taxon>
        <taxon>asterids</taxon>
        <taxon>lamiids</taxon>
        <taxon>Solanales</taxon>
        <taxon>Solanaceae</taxon>
        <taxon>Solanoideae</taxon>
        <taxon>Hyoscyameae</taxon>
        <taxon>Anisodus</taxon>
    </lineage>
</organism>
<sequence>MAPHIGQSFNRFQDSSDVHEAMMREIEKELIRDDIIAEEVARRRMLEFEVRRELMMEREVEMWRGDHRFASLSFPPRLPFLKQQADTSVFELGTRHDMNRFKRVIAEIILLTSKNLQDFGANN</sequence>
<proteinExistence type="predicted"/>
<accession>A0A9Q1RSM7</accession>
<dbReference type="AlphaFoldDB" id="A0A9Q1RSM7"/>
<protein>
    <submittedName>
        <fullName evidence="1">Uncharacterized protein</fullName>
    </submittedName>
</protein>
<keyword evidence="2" id="KW-1185">Reference proteome</keyword>
<gene>
    <name evidence="1" type="ORF">K7X08_038078</name>
</gene>
<dbReference type="EMBL" id="JAJAGQ010000002">
    <property type="protein sequence ID" value="KAJ8571106.1"/>
    <property type="molecule type" value="Genomic_DNA"/>
</dbReference>
<reference evidence="2" key="1">
    <citation type="journal article" date="2023" name="Proc. Natl. Acad. Sci. U.S.A.">
        <title>Genomic and structural basis for evolution of tropane alkaloid biosynthesis.</title>
        <authorList>
            <person name="Wanga Y.-J."/>
            <person name="Taina T."/>
            <person name="Yua J.-Y."/>
            <person name="Lia J."/>
            <person name="Xua B."/>
            <person name="Chenc J."/>
            <person name="D'Auriad J.C."/>
            <person name="Huanga J.-P."/>
            <person name="Huanga S.-X."/>
        </authorList>
    </citation>
    <scope>NUCLEOTIDE SEQUENCE [LARGE SCALE GENOMIC DNA]</scope>
    <source>
        <strain evidence="2">cv. KIB-2019</strain>
    </source>
</reference>
<evidence type="ECO:0000313" key="2">
    <source>
        <dbReference type="Proteomes" id="UP001152561"/>
    </source>
</evidence>
<dbReference type="Proteomes" id="UP001152561">
    <property type="component" value="Unassembled WGS sequence"/>
</dbReference>
<name>A0A9Q1RSM7_9SOLA</name>
<evidence type="ECO:0000313" key="1">
    <source>
        <dbReference type="EMBL" id="KAJ8571106.1"/>
    </source>
</evidence>